<protein>
    <submittedName>
        <fullName evidence="1">Uncharacterized protein</fullName>
    </submittedName>
</protein>
<dbReference type="Gramene" id="Psat02G0534600-T1">
    <property type="protein sequence ID" value="KAI5439948.1"/>
    <property type="gene ID" value="KIW84_025346"/>
</dbReference>
<accession>A0A9D4YI41</accession>
<evidence type="ECO:0000313" key="1">
    <source>
        <dbReference type="EMBL" id="KAI5439948.1"/>
    </source>
</evidence>
<evidence type="ECO:0000313" key="2">
    <source>
        <dbReference type="Proteomes" id="UP001058974"/>
    </source>
</evidence>
<name>A0A9D4YI41_PEA</name>
<gene>
    <name evidence="1" type="ORF">KIW84_025346</name>
</gene>
<proteinExistence type="predicted"/>
<sequence length="277" mass="30194">MVSFEDRAPNVKANMLPAHGNALVNMVDGSPGNFKVFDARRIRRSLVEMPRTLCLINDCEHDHDGCVICSVNPGGCMIVKRDIQKLMDENFDNSNNNNVNKSVSPLVRRLAGPVPYSSDKVVSYQYNAIMIENIQKVPLPVADSVVNIADIAKVTCIGRVFSPVFPKVVEDVSIGKKAEITTVNPISTPMCQSGESSKLKANYDDEVIEMAGRGRDDAAIAEALGMLVGVLGGNPNVVGLGAARQLSEFQKNNPLMFKGAYDPDGAQKWLKEIERIF</sequence>
<dbReference type="EMBL" id="JAMSHJ010000002">
    <property type="protein sequence ID" value="KAI5439948.1"/>
    <property type="molecule type" value="Genomic_DNA"/>
</dbReference>
<dbReference type="Proteomes" id="UP001058974">
    <property type="component" value="Chromosome 2"/>
</dbReference>
<organism evidence="1 2">
    <name type="scientific">Pisum sativum</name>
    <name type="common">Garden pea</name>
    <name type="synonym">Lathyrus oleraceus</name>
    <dbReference type="NCBI Taxonomy" id="3888"/>
    <lineage>
        <taxon>Eukaryota</taxon>
        <taxon>Viridiplantae</taxon>
        <taxon>Streptophyta</taxon>
        <taxon>Embryophyta</taxon>
        <taxon>Tracheophyta</taxon>
        <taxon>Spermatophyta</taxon>
        <taxon>Magnoliopsida</taxon>
        <taxon>eudicotyledons</taxon>
        <taxon>Gunneridae</taxon>
        <taxon>Pentapetalae</taxon>
        <taxon>rosids</taxon>
        <taxon>fabids</taxon>
        <taxon>Fabales</taxon>
        <taxon>Fabaceae</taxon>
        <taxon>Papilionoideae</taxon>
        <taxon>50 kb inversion clade</taxon>
        <taxon>NPAAA clade</taxon>
        <taxon>Hologalegina</taxon>
        <taxon>IRL clade</taxon>
        <taxon>Fabeae</taxon>
        <taxon>Lathyrus</taxon>
    </lineage>
</organism>
<keyword evidence="2" id="KW-1185">Reference proteome</keyword>
<comment type="caution">
    <text evidence="1">The sequence shown here is derived from an EMBL/GenBank/DDBJ whole genome shotgun (WGS) entry which is preliminary data.</text>
</comment>
<reference evidence="1 2" key="1">
    <citation type="journal article" date="2022" name="Nat. Genet.">
        <title>Improved pea reference genome and pan-genome highlight genomic features and evolutionary characteristics.</title>
        <authorList>
            <person name="Yang T."/>
            <person name="Liu R."/>
            <person name="Luo Y."/>
            <person name="Hu S."/>
            <person name="Wang D."/>
            <person name="Wang C."/>
            <person name="Pandey M.K."/>
            <person name="Ge S."/>
            <person name="Xu Q."/>
            <person name="Li N."/>
            <person name="Li G."/>
            <person name="Huang Y."/>
            <person name="Saxena R.K."/>
            <person name="Ji Y."/>
            <person name="Li M."/>
            <person name="Yan X."/>
            <person name="He Y."/>
            <person name="Liu Y."/>
            <person name="Wang X."/>
            <person name="Xiang C."/>
            <person name="Varshney R.K."/>
            <person name="Ding H."/>
            <person name="Gao S."/>
            <person name="Zong X."/>
        </authorList>
    </citation>
    <scope>NUCLEOTIDE SEQUENCE [LARGE SCALE GENOMIC DNA]</scope>
    <source>
        <strain evidence="1 2">cv. Zhongwan 6</strain>
    </source>
</reference>
<dbReference type="AlphaFoldDB" id="A0A9D4YI41"/>